<reference evidence="5 6" key="1">
    <citation type="journal article" date="2011" name="Proc. Natl. Acad. Sci. U.S.A.">
        <title>Evolutionary erosion of yeast sex chromosomes by mating-type switching accidents.</title>
        <authorList>
            <person name="Gordon J.L."/>
            <person name="Armisen D."/>
            <person name="Proux-Wera E."/>
            <person name="Oheigeartaigh S.S."/>
            <person name="Byrne K.P."/>
            <person name="Wolfe K.H."/>
        </authorList>
    </citation>
    <scope>NUCLEOTIDE SEQUENCE [LARGE SCALE GENOMIC DNA]</scope>
    <source>
        <strain evidence="6">ATCC 76901 / BCRC 22586 / CBS 4309 / NBRC 1992 / NRRL Y-12630</strain>
    </source>
</reference>
<dbReference type="OrthoDB" id="5368485at2759"/>
<dbReference type="OMA" id="FSNIGCD"/>
<dbReference type="InterPro" id="IPR007751">
    <property type="entry name" value="DUF676_lipase-like"/>
</dbReference>
<evidence type="ECO:0000256" key="2">
    <source>
        <dbReference type="ARBA" id="ARBA00022963"/>
    </source>
</evidence>
<feature type="domain" description="DUF676" evidence="4">
    <location>
        <begin position="192"/>
        <end position="409"/>
    </location>
</feature>
<evidence type="ECO:0000256" key="3">
    <source>
        <dbReference type="SAM" id="MobiDB-lite"/>
    </source>
</evidence>
<feature type="region of interest" description="Disordered" evidence="3">
    <location>
        <begin position="490"/>
        <end position="520"/>
    </location>
</feature>
<accession>G0VGI7</accession>
<sequence length="658" mass="73745">MAPMLPKHSNHDDTKGILLLNETKKLGIGDLSRYIISVDKKKLEDSGICIEELFLRIKNEESPLLRPVYLTGPYTFYVDVRPHNYHEDEIFEGDEVIPFCEHLKPDARFKTKIFLNKHSRVANTNTYSWTVDILSQLCVIPTPTLKYSFRIATTKKETKNGSKGKKPVKMDGFEVKLLDTSSLWSFPPKYPNKPVHLVIMTHGIFSNIGCDMLYMKDKIEETANSVPEDINPNVVVRGCMKNMGKSAHGVHYLGKRVAEYIIETVDELNKKYKVDKISFIGHSLGGPTQGMAVHYISVKRPDIFHPTKGIKPVNFITLASPFIGVIGDFPLYVSLPLDAGSLGLTGRDLNLKYTPLTSKDGLTTDGNAAKTKLILEIIPQPPALAIFERFVHRTLYANVVHDGIVPLRTAALLYLDWNSLAKAKRIQDRSSSTQEAATPNVPDDSSVSRSETGSPSPNARHETPTGEIPSSGIDKKAALRWALPLPSKRSKFKRGQVTESSMEDSSGNGSTTETDDNDANEFTAPPEASTMLAALSVLTAPLPSQEYIKNPEVRHHDAIVHDKIYTPKEIPRAHYANRPAIKKVIYPNESVNRTQERIARQWQMTMNWRKVLVKIKPDSHNNIVVRRRFVNLYGDVAVSHMVEEHFGVEASRKYSELS</sequence>
<keyword evidence="2" id="KW-0443">Lipid metabolism</keyword>
<dbReference type="GO" id="GO:0047372">
    <property type="term" value="F:monoacylglycerol lipase activity"/>
    <property type="evidence" value="ECO:0007669"/>
    <property type="project" value="TreeGrafter"/>
</dbReference>
<organism evidence="5 6">
    <name type="scientific">Naumovozyma castellii</name>
    <name type="common">Yeast</name>
    <name type="synonym">Saccharomyces castellii</name>
    <dbReference type="NCBI Taxonomy" id="27288"/>
    <lineage>
        <taxon>Eukaryota</taxon>
        <taxon>Fungi</taxon>
        <taxon>Dikarya</taxon>
        <taxon>Ascomycota</taxon>
        <taxon>Saccharomycotina</taxon>
        <taxon>Saccharomycetes</taxon>
        <taxon>Saccharomycetales</taxon>
        <taxon>Saccharomycetaceae</taxon>
        <taxon>Naumovozyma</taxon>
    </lineage>
</organism>
<gene>
    <name evidence="5" type="primary">NCAS0F01240</name>
    <name evidence="5" type="ordered locus">NCAS_0F01240</name>
</gene>
<evidence type="ECO:0000259" key="4">
    <source>
        <dbReference type="Pfam" id="PF05057"/>
    </source>
</evidence>
<reference key="2">
    <citation type="submission" date="2011-08" db="EMBL/GenBank/DDBJ databases">
        <title>Genome sequence of Naumovozyma castellii.</title>
        <authorList>
            <person name="Gordon J.L."/>
            <person name="Armisen D."/>
            <person name="Proux-Wera E."/>
            <person name="OhEigeartaigh S.S."/>
            <person name="Byrne K.P."/>
            <person name="Wolfe K.H."/>
        </authorList>
    </citation>
    <scope>NUCLEOTIDE SEQUENCE</scope>
    <source>
        <strain>Type strain:CBS 4309</strain>
    </source>
</reference>
<dbReference type="PANTHER" id="PTHR12482:SF20">
    <property type="entry name" value="LIPASE YDR444W-RELATED"/>
    <property type="match status" value="1"/>
</dbReference>
<dbReference type="Pfam" id="PF05057">
    <property type="entry name" value="DUF676"/>
    <property type="match status" value="1"/>
</dbReference>
<name>G0VGI7_NAUCA</name>
<dbReference type="PANTHER" id="PTHR12482">
    <property type="entry name" value="LIPASE ROG1-RELATED-RELATED"/>
    <property type="match status" value="1"/>
</dbReference>
<protein>
    <recommendedName>
        <fullName evidence="4">DUF676 domain-containing protein</fullName>
    </recommendedName>
</protein>
<dbReference type="GO" id="GO:0016042">
    <property type="term" value="P:lipid catabolic process"/>
    <property type="evidence" value="ECO:0007669"/>
    <property type="project" value="UniProtKB-KW"/>
</dbReference>
<dbReference type="eggNOG" id="KOG4372">
    <property type="taxonomic scope" value="Eukaryota"/>
</dbReference>
<dbReference type="SUPFAM" id="SSF53474">
    <property type="entry name" value="alpha/beta-Hydrolases"/>
    <property type="match status" value="1"/>
</dbReference>
<evidence type="ECO:0000313" key="5">
    <source>
        <dbReference type="EMBL" id="CCC70608.1"/>
    </source>
</evidence>
<dbReference type="GeneID" id="96904256"/>
<feature type="compositionally biased region" description="Polar residues" evidence="3">
    <location>
        <begin position="429"/>
        <end position="457"/>
    </location>
</feature>
<dbReference type="Proteomes" id="UP000001640">
    <property type="component" value="Chromosome 6"/>
</dbReference>
<dbReference type="AlphaFoldDB" id="G0VGI7"/>
<dbReference type="HOGENOM" id="CLU_007367_1_0_1"/>
<keyword evidence="2" id="KW-0442">Lipid degradation</keyword>
<feature type="compositionally biased region" description="Polar residues" evidence="3">
    <location>
        <begin position="497"/>
        <end position="512"/>
    </location>
</feature>
<dbReference type="RefSeq" id="XP_003676963.1">
    <property type="nucleotide sequence ID" value="XM_003676915.1"/>
</dbReference>
<evidence type="ECO:0000313" key="6">
    <source>
        <dbReference type="Proteomes" id="UP000001640"/>
    </source>
</evidence>
<dbReference type="InterPro" id="IPR016445">
    <property type="entry name" value="Rog1_fam"/>
</dbReference>
<dbReference type="InterPro" id="IPR044294">
    <property type="entry name" value="Lipase-like"/>
</dbReference>
<keyword evidence="6" id="KW-1185">Reference proteome</keyword>
<proteinExistence type="inferred from homology"/>
<dbReference type="InterPro" id="IPR029058">
    <property type="entry name" value="AB_hydrolase_fold"/>
</dbReference>
<comment type="similarity">
    <text evidence="1">Belongs to the putative lipase ROG1 family.</text>
</comment>
<evidence type="ECO:0000256" key="1">
    <source>
        <dbReference type="ARBA" id="ARBA00007920"/>
    </source>
</evidence>
<dbReference type="Gene3D" id="3.40.50.1820">
    <property type="entry name" value="alpha/beta hydrolase"/>
    <property type="match status" value="1"/>
</dbReference>
<dbReference type="FunCoup" id="G0VGI7">
    <property type="interactions" value="22"/>
</dbReference>
<dbReference type="KEGG" id="ncs:NCAS_0F01240"/>
<dbReference type="PIRSF" id="PIRSF005412">
    <property type="entry name" value="UCP005412_abhydr"/>
    <property type="match status" value="1"/>
</dbReference>
<feature type="region of interest" description="Disordered" evidence="3">
    <location>
        <begin position="428"/>
        <end position="473"/>
    </location>
</feature>
<dbReference type="InParanoid" id="G0VGI7"/>
<dbReference type="EMBL" id="HE576757">
    <property type="protein sequence ID" value="CCC70608.1"/>
    <property type="molecule type" value="Genomic_DNA"/>
</dbReference>